<accession>A0A518DY46</accession>
<evidence type="ECO:0000259" key="5">
    <source>
        <dbReference type="PROSITE" id="PS50968"/>
    </source>
</evidence>
<dbReference type="EMBL" id="CP036433">
    <property type="protein sequence ID" value="QDU96715.1"/>
    <property type="molecule type" value="Genomic_DNA"/>
</dbReference>
<evidence type="ECO:0000256" key="2">
    <source>
        <dbReference type="ARBA" id="ARBA00022823"/>
    </source>
</evidence>
<evidence type="ECO:0000313" key="7">
    <source>
        <dbReference type="Proteomes" id="UP000317648"/>
    </source>
</evidence>
<feature type="domain" description="Lipoyl-binding" evidence="5">
    <location>
        <begin position="25"/>
        <end position="107"/>
    </location>
</feature>
<dbReference type="Pfam" id="PF01597">
    <property type="entry name" value="GCV_H"/>
    <property type="match status" value="1"/>
</dbReference>
<organism evidence="6 7">
    <name type="scientific">Lignipirellula cremea</name>
    <dbReference type="NCBI Taxonomy" id="2528010"/>
    <lineage>
        <taxon>Bacteria</taxon>
        <taxon>Pseudomonadati</taxon>
        <taxon>Planctomycetota</taxon>
        <taxon>Planctomycetia</taxon>
        <taxon>Pirellulales</taxon>
        <taxon>Pirellulaceae</taxon>
        <taxon>Lignipirellula</taxon>
    </lineage>
</organism>
<dbReference type="InterPro" id="IPR033753">
    <property type="entry name" value="GCV_H/Fam206"/>
</dbReference>
<evidence type="ECO:0000256" key="1">
    <source>
        <dbReference type="ARBA" id="ARBA00009249"/>
    </source>
</evidence>
<dbReference type="GO" id="GO:0019464">
    <property type="term" value="P:glycine decarboxylation via glycine cleavage system"/>
    <property type="evidence" value="ECO:0007669"/>
    <property type="project" value="UniProtKB-UniRule"/>
</dbReference>
<dbReference type="InterPro" id="IPR017453">
    <property type="entry name" value="GCV_H_sub"/>
</dbReference>
<dbReference type="Gene3D" id="2.40.50.100">
    <property type="match status" value="1"/>
</dbReference>
<dbReference type="GO" id="GO:0009249">
    <property type="term" value="P:protein lipoylation"/>
    <property type="evidence" value="ECO:0007669"/>
    <property type="project" value="TreeGrafter"/>
</dbReference>
<comment type="function">
    <text evidence="3">The glycine cleavage system catalyzes the degradation of glycine. The H protein shuttles the methylamine group of glycine from the P protein to the T protein.</text>
</comment>
<reference evidence="6 7" key="1">
    <citation type="submission" date="2019-02" db="EMBL/GenBank/DDBJ databases">
        <title>Deep-cultivation of Planctomycetes and their phenomic and genomic characterization uncovers novel biology.</title>
        <authorList>
            <person name="Wiegand S."/>
            <person name="Jogler M."/>
            <person name="Boedeker C."/>
            <person name="Pinto D."/>
            <person name="Vollmers J."/>
            <person name="Rivas-Marin E."/>
            <person name="Kohn T."/>
            <person name="Peeters S.H."/>
            <person name="Heuer A."/>
            <person name="Rast P."/>
            <person name="Oberbeckmann S."/>
            <person name="Bunk B."/>
            <person name="Jeske O."/>
            <person name="Meyerdierks A."/>
            <person name="Storesund J.E."/>
            <person name="Kallscheuer N."/>
            <person name="Luecker S."/>
            <person name="Lage O.M."/>
            <person name="Pohl T."/>
            <person name="Merkel B.J."/>
            <person name="Hornburger P."/>
            <person name="Mueller R.-W."/>
            <person name="Bruemmer F."/>
            <person name="Labrenz M."/>
            <person name="Spormann A.M."/>
            <person name="Op den Camp H."/>
            <person name="Overmann J."/>
            <person name="Amann R."/>
            <person name="Jetten M.S.M."/>
            <person name="Mascher T."/>
            <person name="Medema M.H."/>
            <person name="Devos D.P."/>
            <person name="Kaster A.-K."/>
            <person name="Ovreas L."/>
            <person name="Rohde M."/>
            <person name="Galperin M.Y."/>
            <person name="Jogler C."/>
        </authorList>
    </citation>
    <scope>NUCLEOTIDE SEQUENCE [LARGE SCALE GENOMIC DNA]</scope>
    <source>
        <strain evidence="6 7">Pla85_3_4</strain>
    </source>
</reference>
<dbReference type="OrthoDB" id="9796712at2"/>
<feature type="modified residue" description="N6-lipoyllysine" evidence="3 4">
    <location>
        <position position="66"/>
    </location>
</feature>
<dbReference type="PROSITE" id="PS00189">
    <property type="entry name" value="LIPOYL"/>
    <property type="match status" value="1"/>
</dbReference>
<keyword evidence="2 3" id="KW-0450">Lipoyl</keyword>
<dbReference type="Proteomes" id="UP000317648">
    <property type="component" value="Chromosome"/>
</dbReference>
<dbReference type="PROSITE" id="PS50968">
    <property type="entry name" value="BIOTINYL_LIPOYL"/>
    <property type="match status" value="1"/>
</dbReference>
<comment type="subunit">
    <text evidence="3">The glycine cleavage system is composed of four proteins: P, T, L and H.</text>
</comment>
<dbReference type="HAMAP" id="MF_00272">
    <property type="entry name" value="GcvH"/>
    <property type="match status" value="1"/>
</dbReference>
<dbReference type="PANTHER" id="PTHR11715:SF3">
    <property type="entry name" value="GLYCINE CLEAVAGE SYSTEM H PROTEIN-RELATED"/>
    <property type="match status" value="1"/>
</dbReference>
<dbReference type="NCBIfam" id="NF002270">
    <property type="entry name" value="PRK01202.1"/>
    <property type="match status" value="1"/>
</dbReference>
<dbReference type="GO" id="GO:0005960">
    <property type="term" value="C:glycine cleavage complex"/>
    <property type="evidence" value="ECO:0007669"/>
    <property type="project" value="InterPro"/>
</dbReference>
<sequence>MKPEDLLYRESHEWAAIEEEGGSKIATIGISAFAVEQLTDITYLALPQIGKQVAAGEEIGELESVKAIASIYSPVTGEVIAVNETLPEKLELLNDDAYNDGWVAKIRVTDDSSLSGLLDYAAYTKQCQEG</sequence>
<comment type="similarity">
    <text evidence="1 3">Belongs to the GcvH family.</text>
</comment>
<dbReference type="InterPro" id="IPR000089">
    <property type="entry name" value="Biotin_lipoyl"/>
</dbReference>
<evidence type="ECO:0000256" key="3">
    <source>
        <dbReference type="HAMAP-Rule" id="MF_00272"/>
    </source>
</evidence>
<keyword evidence="7" id="KW-1185">Reference proteome</keyword>
<dbReference type="KEGG" id="lcre:Pla8534_45360"/>
<evidence type="ECO:0000313" key="6">
    <source>
        <dbReference type="EMBL" id="QDU96715.1"/>
    </source>
</evidence>
<gene>
    <name evidence="6" type="primary">gcvH_1</name>
    <name evidence="3" type="synonym">gcvH</name>
    <name evidence="6" type="ORF">Pla8534_45360</name>
</gene>
<dbReference type="InterPro" id="IPR002930">
    <property type="entry name" value="GCV_H"/>
</dbReference>
<comment type="cofactor">
    <cofactor evidence="3">
        <name>(R)-lipoate</name>
        <dbReference type="ChEBI" id="CHEBI:83088"/>
    </cofactor>
    <text evidence="3">Binds 1 lipoyl cofactor covalently.</text>
</comment>
<dbReference type="InterPro" id="IPR011053">
    <property type="entry name" value="Single_hybrid_motif"/>
</dbReference>
<dbReference type="InterPro" id="IPR003016">
    <property type="entry name" value="2-oxoA_DH_lipoyl-BS"/>
</dbReference>
<dbReference type="RefSeq" id="WP_145055327.1">
    <property type="nucleotide sequence ID" value="NZ_CP036433.1"/>
</dbReference>
<evidence type="ECO:0000256" key="4">
    <source>
        <dbReference type="PIRSR" id="PIRSR617453-50"/>
    </source>
</evidence>
<protein>
    <recommendedName>
        <fullName evidence="3">Glycine cleavage system H protein</fullName>
    </recommendedName>
</protein>
<name>A0A518DY46_9BACT</name>
<dbReference type="CDD" id="cd06848">
    <property type="entry name" value="GCS_H"/>
    <property type="match status" value="1"/>
</dbReference>
<dbReference type="PANTHER" id="PTHR11715">
    <property type="entry name" value="GLYCINE CLEAVAGE SYSTEM H PROTEIN"/>
    <property type="match status" value="1"/>
</dbReference>
<dbReference type="AlphaFoldDB" id="A0A518DY46"/>
<dbReference type="SUPFAM" id="SSF51230">
    <property type="entry name" value="Single hybrid motif"/>
    <property type="match status" value="1"/>
</dbReference>
<proteinExistence type="inferred from homology"/>
<dbReference type="GO" id="GO:0005829">
    <property type="term" value="C:cytosol"/>
    <property type="evidence" value="ECO:0007669"/>
    <property type="project" value="TreeGrafter"/>
</dbReference>
<dbReference type="NCBIfam" id="TIGR00527">
    <property type="entry name" value="gcvH"/>
    <property type="match status" value="1"/>
</dbReference>